<dbReference type="EMBL" id="VZPB01000006">
    <property type="protein sequence ID" value="KAB0584336.1"/>
    <property type="molecule type" value="Genomic_DNA"/>
</dbReference>
<gene>
    <name evidence="1" type="ORF">F7Q92_03720</name>
</gene>
<evidence type="ECO:0000313" key="1">
    <source>
        <dbReference type="EMBL" id="KAB0584336.1"/>
    </source>
</evidence>
<evidence type="ECO:0008006" key="3">
    <source>
        <dbReference type="Google" id="ProtNLM"/>
    </source>
</evidence>
<dbReference type="RefSeq" id="WP_151122610.1">
    <property type="nucleotide sequence ID" value="NZ_CP088081.1"/>
</dbReference>
<dbReference type="Proteomes" id="UP000430120">
    <property type="component" value="Unassembled WGS sequence"/>
</dbReference>
<reference evidence="1 2" key="1">
    <citation type="submission" date="2019-09" db="EMBL/GenBank/DDBJ databases">
        <title>Draft genome sequences of 48 bacterial type strains from the CCUG.</title>
        <authorList>
            <person name="Tunovic T."/>
            <person name="Pineiro-Iglesias B."/>
            <person name="Unosson C."/>
            <person name="Inganas E."/>
            <person name="Ohlen M."/>
            <person name="Cardew S."/>
            <person name="Jensie-Markopoulos S."/>
            <person name="Salva-Serra F."/>
            <person name="Jaen-Luchoro D."/>
            <person name="Karlsson R."/>
            <person name="Svensson-Stadler L."/>
            <person name="Chun J."/>
            <person name="Moore E."/>
        </authorList>
    </citation>
    <scope>NUCLEOTIDE SEQUENCE [LARGE SCALE GENOMIC DNA]</scope>
    <source>
        <strain evidence="1 2">CCUG 30977</strain>
    </source>
</reference>
<organism evidence="1 2">
    <name type="scientific">Ideonella dechloratans</name>
    <dbReference type="NCBI Taxonomy" id="36863"/>
    <lineage>
        <taxon>Bacteria</taxon>
        <taxon>Pseudomonadati</taxon>
        <taxon>Pseudomonadota</taxon>
        <taxon>Betaproteobacteria</taxon>
        <taxon>Burkholderiales</taxon>
        <taxon>Sphaerotilaceae</taxon>
        <taxon>Ideonella</taxon>
    </lineage>
</organism>
<protein>
    <recommendedName>
        <fullName evidence="3">Phage baseplate protein</fullName>
    </recommendedName>
</protein>
<accession>A0A643FG78</accession>
<keyword evidence="2" id="KW-1185">Reference proteome</keyword>
<comment type="caution">
    <text evidence="1">The sequence shown here is derived from an EMBL/GenBank/DDBJ whole genome shotgun (WGS) entry which is preliminary data.</text>
</comment>
<dbReference type="AlphaFoldDB" id="A0A643FG78"/>
<proteinExistence type="predicted"/>
<name>A0A643FG78_IDEDE</name>
<evidence type="ECO:0000313" key="2">
    <source>
        <dbReference type="Proteomes" id="UP000430120"/>
    </source>
</evidence>
<dbReference type="OrthoDB" id="283948at2"/>
<sequence length="283" mass="30643">MNALAAPTDLPPLPGGLVEHGQRRRDWAFHPLTGALELALAEATEAAQDTPGAVTAVLSQALARLAGEPPQPHRVAALCLADRQFLMRQLAQHLDEDLGTPTPQWLSSRCPACDAHFDFALDLATLPVTEAGPGYPWAELAGEDGVTRRFRLPVGADLSELAHQPDDTVEAWLLQRLAEAPDTLPLGEPAQIGAWAARVEAALDAIAPALVLQVQAACPECGTAHAVDLDPYGALRHRPDTLLLQVHRLAWHYHWSEAEILALPRPRRLRYLQLIDQARGLSA</sequence>